<evidence type="ECO:0000256" key="1">
    <source>
        <dbReference type="SAM" id="Phobius"/>
    </source>
</evidence>
<name>A0A2U1LAH8_ARTAN</name>
<sequence>MCSQYFHLKIPLSFQVTSFPPSNGVELVLVVDLPGVGRFRMHSMRDEESKFKLCNVWFKRDSIHQHLYVIVAPSATEILSSKLMTQSSLTWRLKRLLISLSLMLGTLSWWLVDNLT</sequence>
<organism evidence="2 3">
    <name type="scientific">Artemisia annua</name>
    <name type="common">Sweet wormwood</name>
    <dbReference type="NCBI Taxonomy" id="35608"/>
    <lineage>
        <taxon>Eukaryota</taxon>
        <taxon>Viridiplantae</taxon>
        <taxon>Streptophyta</taxon>
        <taxon>Embryophyta</taxon>
        <taxon>Tracheophyta</taxon>
        <taxon>Spermatophyta</taxon>
        <taxon>Magnoliopsida</taxon>
        <taxon>eudicotyledons</taxon>
        <taxon>Gunneridae</taxon>
        <taxon>Pentapetalae</taxon>
        <taxon>asterids</taxon>
        <taxon>campanulids</taxon>
        <taxon>Asterales</taxon>
        <taxon>Asteraceae</taxon>
        <taxon>Asteroideae</taxon>
        <taxon>Anthemideae</taxon>
        <taxon>Artemisiinae</taxon>
        <taxon>Artemisia</taxon>
    </lineage>
</organism>
<protein>
    <submittedName>
        <fullName evidence="2">Uncharacterized protein</fullName>
    </submittedName>
</protein>
<dbReference type="Proteomes" id="UP000245207">
    <property type="component" value="Unassembled WGS sequence"/>
</dbReference>
<keyword evidence="1" id="KW-0472">Membrane</keyword>
<keyword evidence="3" id="KW-1185">Reference proteome</keyword>
<keyword evidence="1" id="KW-1133">Transmembrane helix</keyword>
<reference evidence="2 3" key="1">
    <citation type="journal article" date="2018" name="Mol. Plant">
        <title>The genome of Artemisia annua provides insight into the evolution of Asteraceae family and artemisinin biosynthesis.</title>
        <authorList>
            <person name="Shen Q."/>
            <person name="Zhang L."/>
            <person name="Liao Z."/>
            <person name="Wang S."/>
            <person name="Yan T."/>
            <person name="Shi P."/>
            <person name="Liu M."/>
            <person name="Fu X."/>
            <person name="Pan Q."/>
            <person name="Wang Y."/>
            <person name="Lv Z."/>
            <person name="Lu X."/>
            <person name="Zhang F."/>
            <person name="Jiang W."/>
            <person name="Ma Y."/>
            <person name="Chen M."/>
            <person name="Hao X."/>
            <person name="Li L."/>
            <person name="Tang Y."/>
            <person name="Lv G."/>
            <person name="Zhou Y."/>
            <person name="Sun X."/>
            <person name="Brodelius P.E."/>
            <person name="Rose J.K.C."/>
            <person name="Tang K."/>
        </authorList>
    </citation>
    <scope>NUCLEOTIDE SEQUENCE [LARGE SCALE GENOMIC DNA]</scope>
    <source>
        <strain evidence="3">cv. Huhao1</strain>
        <tissue evidence="2">Leaf</tissue>
    </source>
</reference>
<feature type="transmembrane region" description="Helical" evidence="1">
    <location>
        <begin position="93"/>
        <end position="112"/>
    </location>
</feature>
<evidence type="ECO:0000313" key="3">
    <source>
        <dbReference type="Proteomes" id="UP000245207"/>
    </source>
</evidence>
<proteinExistence type="predicted"/>
<evidence type="ECO:0000313" key="2">
    <source>
        <dbReference type="EMBL" id="PWA46008.1"/>
    </source>
</evidence>
<accession>A0A2U1LAH8</accession>
<dbReference type="EMBL" id="PKPP01010495">
    <property type="protein sequence ID" value="PWA46008.1"/>
    <property type="molecule type" value="Genomic_DNA"/>
</dbReference>
<keyword evidence="1" id="KW-0812">Transmembrane</keyword>
<dbReference type="AlphaFoldDB" id="A0A2U1LAH8"/>
<gene>
    <name evidence="2" type="ORF">CTI12_AA478570</name>
</gene>
<comment type="caution">
    <text evidence="2">The sequence shown here is derived from an EMBL/GenBank/DDBJ whole genome shotgun (WGS) entry which is preliminary data.</text>
</comment>